<reference evidence="1 2" key="2">
    <citation type="journal article" date="2009" name="Nature">
        <title>A single regulatory gene is sufficient to alter bacterial host range.</title>
        <authorList>
            <person name="Mandel M.J."/>
            <person name="Wollenberg M.S."/>
            <person name="Stabb E.V."/>
            <person name="Visick K.L."/>
            <person name="Ruby E.G."/>
        </authorList>
    </citation>
    <scope>NUCLEOTIDE SEQUENCE [LARGE SCALE GENOMIC DNA]</scope>
    <source>
        <strain evidence="1 2">MJ11</strain>
        <plasmid evidence="2">Plasmid pMJ100</plasmid>
    </source>
</reference>
<dbReference type="AlphaFoldDB" id="B5EWC5"/>
<dbReference type="KEGG" id="vfm:VFMJ11_B0182"/>
<organism evidence="1 2">
    <name type="scientific">Aliivibrio fischeri (strain MJ11)</name>
    <name type="common">Vibrio fischeri</name>
    <dbReference type="NCBI Taxonomy" id="388396"/>
    <lineage>
        <taxon>Bacteria</taxon>
        <taxon>Pseudomonadati</taxon>
        <taxon>Pseudomonadota</taxon>
        <taxon>Gammaproteobacteria</taxon>
        <taxon>Vibrionales</taxon>
        <taxon>Vibrionaceae</taxon>
        <taxon>Aliivibrio</taxon>
    </lineage>
</organism>
<geneLocation type="plasmid" evidence="1 2">
    <name>pMJ100</name>
</geneLocation>
<dbReference type="EMBL" id="CP001134">
    <property type="protein sequence ID" value="ACH64678.1"/>
    <property type="molecule type" value="Genomic_DNA"/>
</dbReference>
<name>B5EWC5_ALIFM</name>
<accession>B5EWC5</accession>
<sequence>MNMIDTIIENEEYFEEQFLEKPRKNLWSDIMQYPLESTSAEQLTHILNEIESAHNDHGKPLRLVRIKRTVTTEIEIIKEFKKTKRG</sequence>
<evidence type="ECO:0000313" key="2">
    <source>
        <dbReference type="Proteomes" id="UP000001857"/>
    </source>
</evidence>
<dbReference type="RefSeq" id="WP_012534461.1">
    <property type="nucleotide sequence ID" value="NC_011185.1"/>
</dbReference>
<evidence type="ECO:0000313" key="1">
    <source>
        <dbReference type="EMBL" id="ACH64678.1"/>
    </source>
</evidence>
<dbReference type="HOGENOM" id="CLU_2497014_0_0_6"/>
<gene>
    <name evidence="1" type="ordered locus">VFMJ11_B0182</name>
</gene>
<dbReference type="Proteomes" id="UP000001857">
    <property type="component" value="Plasmid pMJ100"/>
</dbReference>
<keyword evidence="1" id="KW-0614">Plasmid</keyword>
<reference evidence="2" key="1">
    <citation type="submission" date="2008-08" db="EMBL/GenBank/DDBJ databases">
        <title>Complete sequence of Vibrio fischeri strain MJ11.</title>
        <authorList>
            <person name="Mandel M.J."/>
            <person name="Stabb E.V."/>
            <person name="Ruby E.G."/>
            <person name="Ferriera S."/>
            <person name="Johnson J."/>
            <person name="Kravitz S."/>
            <person name="Beeson K."/>
            <person name="Sutton G."/>
            <person name="Rogers Y.-H."/>
            <person name="Friedman R."/>
            <person name="Frazier M."/>
            <person name="Venter J.C."/>
        </authorList>
    </citation>
    <scope>NUCLEOTIDE SEQUENCE [LARGE SCALE GENOMIC DNA]</scope>
    <source>
        <strain evidence="2">MJ11</strain>
        <plasmid evidence="2">Plasmid pMJ100</plasmid>
    </source>
</reference>
<protein>
    <submittedName>
        <fullName evidence="1">Uncharacterized protein</fullName>
    </submittedName>
</protein>
<proteinExistence type="predicted"/>